<dbReference type="InterPro" id="IPR032751">
    <property type="entry name" value="Fuseless"/>
</dbReference>
<dbReference type="PANTHER" id="PTHR35270">
    <property type="entry name" value="FUSELESS, ISOFORM A"/>
    <property type="match status" value="1"/>
</dbReference>
<dbReference type="Proteomes" id="UP001151699">
    <property type="component" value="Chromosome B"/>
</dbReference>
<feature type="transmembrane region" description="Helical" evidence="1">
    <location>
        <begin position="248"/>
        <end position="266"/>
    </location>
</feature>
<keyword evidence="3" id="KW-1185">Reference proteome</keyword>
<dbReference type="PANTHER" id="PTHR35270:SF2">
    <property type="entry name" value="FUSELESS, ISOFORM A"/>
    <property type="match status" value="1"/>
</dbReference>
<gene>
    <name evidence="2" type="ORF">Bhyg_09105</name>
</gene>
<dbReference type="Pfam" id="PF15993">
    <property type="entry name" value="Fuseless"/>
    <property type="match status" value="1"/>
</dbReference>
<feature type="transmembrane region" description="Helical" evidence="1">
    <location>
        <begin position="84"/>
        <end position="107"/>
    </location>
</feature>
<keyword evidence="1" id="KW-0812">Transmembrane</keyword>
<proteinExistence type="predicted"/>
<feature type="transmembrane region" description="Helical" evidence="1">
    <location>
        <begin position="12"/>
        <end position="31"/>
    </location>
</feature>
<name>A0A9Q0N7P6_9DIPT</name>
<feature type="transmembrane region" description="Helical" evidence="1">
    <location>
        <begin position="215"/>
        <end position="236"/>
    </location>
</feature>
<evidence type="ECO:0000256" key="1">
    <source>
        <dbReference type="SAM" id="Phobius"/>
    </source>
</evidence>
<evidence type="ECO:0000313" key="2">
    <source>
        <dbReference type="EMBL" id="KAJ6644139.1"/>
    </source>
</evidence>
<evidence type="ECO:0000313" key="3">
    <source>
        <dbReference type="Proteomes" id="UP001151699"/>
    </source>
</evidence>
<accession>A0A9Q0N7P6</accession>
<organism evidence="2 3">
    <name type="scientific">Pseudolycoriella hygida</name>
    <dbReference type="NCBI Taxonomy" id="35572"/>
    <lineage>
        <taxon>Eukaryota</taxon>
        <taxon>Metazoa</taxon>
        <taxon>Ecdysozoa</taxon>
        <taxon>Arthropoda</taxon>
        <taxon>Hexapoda</taxon>
        <taxon>Insecta</taxon>
        <taxon>Pterygota</taxon>
        <taxon>Neoptera</taxon>
        <taxon>Endopterygota</taxon>
        <taxon>Diptera</taxon>
        <taxon>Nematocera</taxon>
        <taxon>Sciaroidea</taxon>
        <taxon>Sciaridae</taxon>
        <taxon>Pseudolycoriella</taxon>
    </lineage>
</organism>
<feature type="transmembrane region" description="Helical" evidence="1">
    <location>
        <begin position="51"/>
        <end position="72"/>
    </location>
</feature>
<feature type="transmembrane region" description="Helical" evidence="1">
    <location>
        <begin position="175"/>
        <end position="195"/>
    </location>
</feature>
<feature type="transmembrane region" description="Helical" evidence="1">
    <location>
        <begin position="286"/>
        <end position="306"/>
    </location>
</feature>
<dbReference type="EMBL" id="WJQU01000002">
    <property type="protein sequence ID" value="KAJ6644139.1"/>
    <property type="molecule type" value="Genomic_DNA"/>
</dbReference>
<dbReference type="AlphaFoldDB" id="A0A9Q0N7P6"/>
<comment type="caution">
    <text evidence="2">The sequence shown here is derived from an EMBL/GenBank/DDBJ whole genome shotgun (WGS) entry which is preliminary data.</text>
</comment>
<feature type="transmembrane region" description="Helical" evidence="1">
    <location>
        <begin position="119"/>
        <end position="139"/>
    </location>
</feature>
<keyword evidence="1" id="KW-1133">Transmembrane helix</keyword>
<sequence>MLIPILKSNVAKFLSVVDVAFAFIVVAPLVVTFWSTTWKLYDLFIFPNDPVISGVISWLFGFCGQMVLMFYQDSIKKLFYFEKMNFLSILILKFHALFLGHTFVSFWRGVWSFVDATSSIGLGVVGLNIIQNIIALMILRTFRNTLVPPFIVLTDKQEQYGMRTPLQKSKANGNYAFLADCLMAMFVEMLVAFIWHDFWFIHNLFILPDDLFYSALTSLVFGYSLALICFVTQSSVSVAYEKFEDKRVFIYDVFIVICLLAAINVWRGIWTFVTYFAGDDEDINLLLNTLAWTLLMIVNCTFSLSAKDVLKDAEKSGRCGIQFQINYFSEMLHHKTDKTQNISTQL</sequence>
<dbReference type="OrthoDB" id="7771775at2759"/>
<protein>
    <submittedName>
        <fullName evidence="2">Uncharacterized protein</fullName>
    </submittedName>
</protein>
<keyword evidence="1" id="KW-0472">Membrane</keyword>
<reference evidence="2" key="1">
    <citation type="submission" date="2022-07" db="EMBL/GenBank/DDBJ databases">
        <authorList>
            <person name="Trinca V."/>
            <person name="Uliana J.V.C."/>
            <person name="Torres T.T."/>
            <person name="Ward R.J."/>
            <person name="Monesi N."/>
        </authorList>
    </citation>
    <scope>NUCLEOTIDE SEQUENCE</scope>
    <source>
        <strain evidence="2">HSMRA1968</strain>
        <tissue evidence="2">Whole embryos</tissue>
    </source>
</reference>